<accession>A0ABX9EY68</accession>
<sequence>MRQVMRGVREMIIKCTLAALFTCIYKESARIGINHPQTRANTGLKHCAGFVRLRTKVREKKCVIKCA</sequence>
<reference evidence="1 2" key="1">
    <citation type="submission" date="2018-06" db="EMBL/GenBank/DDBJ databases">
        <title>ACT-28, a chromosomally-encoded AmpC with carbapenemase activity from Enterobacter kobei.</title>
        <authorList>
            <person name="Jousset A.B."/>
            <person name="Oueslati S."/>
            <person name="Bernabeu S."/>
            <person name="Takissian J."/>
            <person name="Creton E."/>
            <person name="Vogel A."/>
            <person name="Cotellon G."/>
            <person name="Bonnin R.A."/>
            <person name="Dortet L."/>
            <person name="Naas T."/>
        </authorList>
    </citation>
    <scope>NUCLEOTIDE SEQUENCE [LARGE SCALE GENOMIC DNA]</scope>
    <source>
        <strain evidence="1 2">149H6</strain>
    </source>
</reference>
<protein>
    <recommendedName>
        <fullName evidence="3">Secreted protein</fullName>
    </recommendedName>
</protein>
<evidence type="ECO:0000313" key="2">
    <source>
        <dbReference type="Proteomes" id="UP000250603"/>
    </source>
</evidence>
<keyword evidence="2" id="KW-1185">Reference proteome</keyword>
<evidence type="ECO:0000313" key="1">
    <source>
        <dbReference type="EMBL" id="RAY21413.1"/>
    </source>
</evidence>
<organism evidence="1 2">
    <name type="scientific">Enterobacter kobei</name>
    <dbReference type="NCBI Taxonomy" id="208224"/>
    <lineage>
        <taxon>Bacteria</taxon>
        <taxon>Pseudomonadati</taxon>
        <taxon>Pseudomonadota</taxon>
        <taxon>Gammaproteobacteria</taxon>
        <taxon>Enterobacterales</taxon>
        <taxon>Enterobacteriaceae</taxon>
        <taxon>Enterobacter</taxon>
        <taxon>Enterobacter cloacae complex</taxon>
    </lineage>
</organism>
<name>A0ABX9EY68_9ENTR</name>
<proteinExistence type="predicted"/>
<comment type="caution">
    <text evidence="1">The sequence shown here is derived from an EMBL/GenBank/DDBJ whole genome shotgun (WGS) entry which is preliminary data.</text>
</comment>
<dbReference type="EMBL" id="QMCK01000070">
    <property type="protein sequence ID" value="RAY21413.1"/>
    <property type="molecule type" value="Genomic_DNA"/>
</dbReference>
<gene>
    <name evidence="1" type="ORF">DP181_20270</name>
</gene>
<dbReference type="Proteomes" id="UP000250603">
    <property type="component" value="Unassembled WGS sequence"/>
</dbReference>
<evidence type="ECO:0008006" key="3">
    <source>
        <dbReference type="Google" id="ProtNLM"/>
    </source>
</evidence>